<accession>A0ABR7N893</accession>
<feature type="signal peptide" evidence="1">
    <location>
        <begin position="1"/>
        <end position="25"/>
    </location>
</feature>
<sequence>MKKKITAMLCFCFILTAIFTVTVNAAELEKIEANKIEMGPLVATRGETGYNCYVSGDAVNFRSSPYLLSNNIIRTLYTGHRLWMNVSGMNIAYNNGYYWSYVKDIKNGDWGYMASDYFHIQSSPPRIAGGR</sequence>
<dbReference type="Proteomes" id="UP000657421">
    <property type="component" value="Unassembled WGS sequence"/>
</dbReference>
<gene>
    <name evidence="2" type="ORF">H8716_05870</name>
</gene>
<keyword evidence="1" id="KW-0732">Signal</keyword>
<keyword evidence="3" id="KW-1185">Reference proteome</keyword>
<proteinExistence type="predicted"/>
<evidence type="ECO:0000256" key="1">
    <source>
        <dbReference type="SAM" id="SignalP"/>
    </source>
</evidence>
<evidence type="ECO:0000313" key="3">
    <source>
        <dbReference type="Proteomes" id="UP000657421"/>
    </source>
</evidence>
<evidence type="ECO:0000313" key="2">
    <source>
        <dbReference type="EMBL" id="MBC8572614.1"/>
    </source>
</evidence>
<evidence type="ECO:0008006" key="4">
    <source>
        <dbReference type="Google" id="ProtNLM"/>
    </source>
</evidence>
<feature type="chain" id="PRO_5046973741" description="SH3 domain-containing protein" evidence="1">
    <location>
        <begin position="26"/>
        <end position="131"/>
    </location>
</feature>
<organism evidence="2 3">
    <name type="scientific">Jingyaoa shaoxingensis</name>
    <dbReference type="NCBI Taxonomy" id="2763671"/>
    <lineage>
        <taxon>Bacteria</taxon>
        <taxon>Bacillati</taxon>
        <taxon>Bacillota</taxon>
        <taxon>Clostridia</taxon>
        <taxon>Lachnospirales</taxon>
        <taxon>Lachnospiraceae</taxon>
        <taxon>Jingyaoa</taxon>
    </lineage>
</organism>
<protein>
    <recommendedName>
        <fullName evidence="4">SH3 domain-containing protein</fullName>
    </recommendedName>
</protein>
<dbReference type="RefSeq" id="WP_249307644.1">
    <property type="nucleotide sequence ID" value="NZ_JACRSZ010000004.1"/>
</dbReference>
<comment type="caution">
    <text evidence="2">The sequence shown here is derived from an EMBL/GenBank/DDBJ whole genome shotgun (WGS) entry which is preliminary data.</text>
</comment>
<dbReference type="Gene3D" id="2.30.30.40">
    <property type="entry name" value="SH3 Domains"/>
    <property type="match status" value="1"/>
</dbReference>
<reference evidence="2 3" key="1">
    <citation type="submission" date="2020-08" db="EMBL/GenBank/DDBJ databases">
        <title>Genome public.</title>
        <authorList>
            <person name="Liu C."/>
            <person name="Sun Q."/>
        </authorList>
    </citation>
    <scope>NUCLEOTIDE SEQUENCE [LARGE SCALE GENOMIC DNA]</scope>
    <source>
        <strain evidence="2 3">NSJ-46</strain>
    </source>
</reference>
<name>A0ABR7N893_9FIRM</name>
<dbReference type="EMBL" id="JACRSZ010000004">
    <property type="protein sequence ID" value="MBC8572614.1"/>
    <property type="molecule type" value="Genomic_DNA"/>
</dbReference>